<protein>
    <submittedName>
        <fullName evidence="2">Uncharacterized protein</fullName>
    </submittedName>
</protein>
<feature type="region of interest" description="Disordered" evidence="1">
    <location>
        <begin position="49"/>
        <end position="79"/>
    </location>
</feature>
<dbReference type="EMBL" id="GISG01186784">
    <property type="protein sequence ID" value="MBA4655189.1"/>
    <property type="molecule type" value="Transcribed_RNA"/>
</dbReference>
<reference evidence="2" key="2">
    <citation type="submission" date="2020-07" db="EMBL/GenBank/DDBJ databases">
        <authorList>
            <person name="Vera ALvarez R."/>
            <person name="Arias-Moreno D.M."/>
            <person name="Jimenez-Jacinto V."/>
            <person name="Jimenez-Bremont J.F."/>
            <person name="Swaminathan K."/>
            <person name="Moose S.P."/>
            <person name="Guerrero-Gonzalez M.L."/>
            <person name="Marino-Ramirez L."/>
            <person name="Landsman D."/>
            <person name="Rodriguez-Kessler M."/>
            <person name="Delgado-Sanchez P."/>
        </authorList>
    </citation>
    <scope>NUCLEOTIDE SEQUENCE</scope>
    <source>
        <tissue evidence="2">Cladode</tissue>
    </source>
</reference>
<evidence type="ECO:0000256" key="1">
    <source>
        <dbReference type="SAM" id="MobiDB-lite"/>
    </source>
</evidence>
<organism evidence="2">
    <name type="scientific">Opuntia streptacantha</name>
    <name type="common">Prickly pear cactus</name>
    <name type="synonym">Opuntia cardona</name>
    <dbReference type="NCBI Taxonomy" id="393608"/>
    <lineage>
        <taxon>Eukaryota</taxon>
        <taxon>Viridiplantae</taxon>
        <taxon>Streptophyta</taxon>
        <taxon>Embryophyta</taxon>
        <taxon>Tracheophyta</taxon>
        <taxon>Spermatophyta</taxon>
        <taxon>Magnoliopsida</taxon>
        <taxon>eudicotyledons</taxon>
        <taxon>Gunneridae</taxon>
        <taxon>Pentapetalae</taxon>
        <taxon>Caryophyllales</taxon>
        <taxon>Cactineae</taxon>
        <taxon>Cactaceae</taxon>
        <taxon>Opuntioideae</taxon>
        <taxon>Opuntia</taxon>
    </lineage>
</organism>
<feature type="compositionally biased region" description="Low complexity" evidence="1">
    <location>
        <begin position="57"/>
        <end position="75"/>
    </location>
</feature>
<proteinExistence type="predicted"/>
<evidence type="ECO:0000313" key="2">
    <source>
        <dbReference type="EMBL" id="MBA4655189.1"/>
    </source>
</evidence>
<sequence>MPKCLTHSAVLPLSPEAFRLPSRVSHDTRLPLPCLRFCSLFWPSPPLHSNPTDGQAPSPTTTNPRRTPPRVTATTNKQTPTHSPLLYFSSFLSPFCSPLLFPPTSATSNHRLHCVVPPAHHHPTLFPLSLEVHEGSHGVRASFACFWPSLSVRHPCSPPAAVVATDSHPAAGVDAH</sequence>
<accession>A0A7C9E8L3</accession>
<name>A0A7C9E8L3_OPUST</name>
<reference evidence="2" key="1">
    <citation type="journal article" date="2013" name="J. Plant Res.">
        <title>Effect of fungi and light on seed germination of three Opuntia species from semiarid lands of central Mexico.</title>
        <authorList>
            <person name="Delgado-Sanchez P."/>
            <person name="Jimenez-Bremont J.F."/>
            <person name="Guerrero-Gonzalez Mde L."/>
            <person name="Flores J."/>
        </authorList>
    </citation>
    <scope>NUCLEOTIDE SEQUENCE</scope>
    <source>
        <tissue evidence="2">Cladode</tissue>
    </source>
</reference>
<dbReference type="AlphaFoldDB" id="A0A7C9E8L3"/>